<reference evidence="2" key="1">
    <citation type="submission" date="2020-01" db="EMBL/GenBank/DDBJ databases">
        <authorList>
            <person name="Mishra B."/>
        </authorList>
    </citation>
    <scope>NUCLEOTIDE SEQUENCE [LARGE SCALE GENOMIC DNA]</scope>
</reference>
<dbReference type="Proteomes" id="UP000467841">
    <property type="component" value="Unassembled WGS sequence"/>
</dbReference>
<protein>
    <submittedName>
        <fullName evidence="2">Uncharacterized protein</fullName>
    </submittedName>
</protein>
<comment type="caution">
    <text evidence="2">The sequence shown here is derived from an EMBL/GenBank/DDBJ whole genome shotgun (WGS) entry which is preliminary data.</text>
</comment>
<dbReference type="EMBL" id="CACVBM020001462">
    <property type="protein sequence ID" value="CAA7050996.1"/>
    <property type="molecule type" value="Genomic_DNA"/>
</dbReference>
<sequence length="568" mass="62427">MSDLSSLVRTCDLDDRVGVTIIESDSESDLSAKGSYPLELNSRRKPSKRVRRASETLVIEPACDLPTPVVEKNPASILKTIDLLGIKLDYGLSESIFLRVPLPGERADGAGCDEIVVYKDFFASGLREVIPSLVIEVAALLKVSPGQFSPTMWATLIAIQAFGELFSVEIGLDAILYAYSLRNCSKEESRFKMHPRQTPLVRASPEPLDRDWKKRYLFMKVSTNPGFPISWHRRVILTGRCESGESKANKVTEHPVEHRCVEFLTSEFVLPVTTIRGYDIMANQPGLGDRAFQLFMKAGEAKLNKSEHSQGPTSSDDALGINGKRKTPEATTTLSITRGPKATYSDSDGMPLSSQSEAVASLNPSASAGGTTKSELSESLKDVGMSVGLERLQSSLQTASTLCHHLQGQSSSFTEELKHERHLVAGLRQELSIERESVKNADSAIASKDACMAKFERKVEGFEAEVAKMKADYITLGKENSSSKEELRQVKDSSKEEVVYAESWGMVVARWELMRDWVEGKSTGWDLVAADREYRQAVTMDAKIKGLEPPTFGAPLDARVISDPIAPT</sequence>
<organism evidence="2 3">
    <name type="scientific">Microthlaspi erraticum</name>
    <dbReference type="NCBI Taxonomy" id="1685480"/>
    <lineage>
        <taxon>Eukaryota</taxon>
        <taxon>Viridiplantae</taxon>
        <taxon>Streptophyta</taxon>
        <taxon>Embryophyta</taxon>
        <taxon>Tracheophyta</taxon>
        <taxon>Spermatophyta</taxon>
        <taxon>Magnoliopsida</taxon>
        <taxon>eudicotyledons</taxon>
        <taxon>Gunneridae</taxon>
        <taxon>Pentapetalae</taxon>
        <taxon>rosids</taxon>
        <taxon>malvids</taxon>
        <taxon>Brassicales</taxon>
        <taxon>Brassicaceae</taxon>
        <taxon>Coluteocarpeae</taxon>
        <taxon>Microthlaspi</taxon>
    </lineage>
</organism>
<dbReference type="OrthoDB" id="1114289at2759"/>
<gene>
    <name evidence="2" type="ORF">MERR_LOCUS38231</name>
</gene>
<dbReference type="AlphaFoldDB" id="A0A6D2KGM3"/>
<evidence type="ECO:0000256" key="1">
    <source>
        <dbReference type="SAM" id="MobiDB-lite"/>
    </source>
</evidence>
<evidence type="ECO:0000313" key="2">
    <source>
        <dbReference type="EMBL" id="CAA7050996.1"/>
    </source>
</evidence>
<evidence type="ECO:0000313" key="3">
    <source>
        <dbReference type="Proteomes" id="UP000467841"/>
    </source>
</evidence>
<proteinExistence type="predicted"/>
<name>A0A6D2KGM3_9BRAS</name>
<feature type="compositionally biased region" description="Polar residues" evidence="1">
    <location>
        <begin position="352"/>
        <end position="374"/>
    </location>
</feature>
<feature type="region of interest" description="Disordered" evidence="1">
    <location>
        <begin position="303"/>
        <end position="377"/>
    </location>
</feature>
<keyword evidence="3" id="KW-1185">Reference proteome</keyword>
<accession>A0A6D2KGM3</accession>